<reference evidence="2 3" key="1">
    <citation type="submission" date="2017-04" db="EMBL/GenBank/DDBJ databases">
        <authorList>
            <person name="Afonso C.L."/>
            <person name="Miller P.J."/>
            <person name="Scott M.A."/>
            <person name="Spackman E."/>
            <person name="Goraichik I."/>
            <person name="Dimitrov K.M."/>
            <person name="Suarez D.L."/>
            <person name="Swayne D.E."/>
        </authorList>
    </citation>
    <scope>NUCLEOTIDE SEQUENCE [LARGE SCALE GENOMIC DNA]</scope>
    <source>
        <strain evidence="2 3">N3/975</strain>
    </source>
</reference>
<dbReference type="EMBL" id="LT840184">
    <property type="protein sequence ID" value="SMF92340.1"/>
    <property type="molecule type" value="Genomic_DNA"/>
</dbReference>
<keyword evidence="1" id="KW-1133">Transmembrane helix</keyword>
<keyword evidence="3" id="KW-1185">Reference proteome</keyword>
<feature type="transmembrane region" description="Helical" evidence="1">
    <location>
        <begin position="125"/>
        <end position="142"/>
    </location>
</feature>
<dbReference type="PANTHER" id="PTHR33979:SF2">
    <property type="entry name" value="PEPTIDASE M50B-LIKE-DOMAIN-CONTAINING PROTEIN"/>
    <property type="match status" value="1"/>
</dbReference>
<protein>
    <submittedName>
        <fullName evidence="2">Peptidase M50B-like</fullName>
    </submittedName>
</protein>
<dbReference type="STRING" id="1313296.SAMN05661091_5777"/>
<feature type="transmembrane region" description="Helical" evidence="1">
    <location>
        <begin position="149"/>
        <end position="173"/>
    </location>
</feature>
<evidence type="ECO:0000313" key="3">
    <source>
        <dbReference type="Proteomes" id="UP000192940"/>
    </source>
</evidence>
<feature type="transmembrane region" description="Helical" evidence="1">
    <location>
        <begin position="193"/>
        <end position="212"/>
    </location>
</feature>
<dbReference type="PANTHER" id="PTHR33979">
    <property type="entry name" value="OS02G0221600 PROTEIN"/>
    <property type="match status" value="1"/>
</dbReference>
<gene>
    <name evidence="2" type="ORF">SAMN05661091_5777</name>
</gene>
<proteinExistence type="predicted"/>
<feature type="transmembrane region" description="Helical" evidence="1">
    <location>
        <begin position="7"/>
        <end position="27"/>
    </location>
</feature>
<sequence>MNKWLKTILYLVGAAVLTRFIPFSSWFRIMDTMIHELGHAVATLLLSGRVLSIELNPDHSGTTYSVLASGWRTIAVSLSGYISASLFSVLMFYGYAKRKQGEGLLVISGIAMLMILLFVRNGYGVWWLSIFIVITLVFYFLGTRIRNAYFLLLAFLSLEESVMGPFSLLLYAIRQPSRAGDAANLANTTIVPALIWALLFLVFALWCAKLALQVFWRKRPAPSHAQS</sequence>
<dbReference type="AlphaFoldDB" id="A0A1X7HU28"/>
<keyword evidence="1" id="KW-0812">Transmembrane</keyword>
<accession>A0A1X7HU28</accession>
<dbReference type="Pfam" id="PF13398">
    <property type="entry name" value="Peptidase_M50B"/>
    <property type="match status" value="1"/>
</dbReference>
<keyword evidence="1" id="KW-0472">Membrane</keyword>
<dbReference type="RefSeq" id="WP_208916436.1">
    <property type="nucleotide sequence ID" value="NZ_LT840184.1"/>
</dbReference>
<dbReference type="InterPro" id="IPR049500">
    <property type="entry name" value="Peptidase_M50B-like"/>
</dbReference>
<evidence type="ECO:0000313" key="2">
    <source>
        <dbReference type="EMBL" id="SMF92340.1"/>
    </source>
</evidence>
<organism evidence="2 3">
    <name type="scientific">Paenibacillus uliginis N3/975</name>
    <dbReference type="NCBI Taxonomy" id="1313296"/>
    <lineage>
        <taxon>Bacteria</taxon>
        <taxon>Bacillati</taxon>
        <taxon>Bacillota</taxon>
        <taxon>Bacilli</taxon>
        <taxon>Bacillales</taxon>
        <taxon>Paenibacillaceae</taxon>
        <taxon>Paenibacillus</taxon>
    </lineage>
</organism>
<name>A0A1X7HU28_9BACL</name>
<feature type="transmembrane region" description="Helical" evidence="1">
    <location>
        <begin position="103"/>
        <end position="119"/>
    </location>
</feature>
<feature type="transmembrane region" description="Helical" evidence="1">
    <location>
        <begin position="74"/>
        <end position="96"/>
    </location>
</feature>
<dbReference type="Proteomes" id="UP000192940">
    <property type="component" value="Chromosome I"/>
</dbReference>
<evidence type="ECO:0000256" key="1">
    <source>
        <dbReference type="SAM" id="Phobius"/>
    </source>
</evidence>